<keyword evidence="2" id="KW-1185">Reference proteome</keyword>
<dbReference type="Proteomes" id="UP000250572">
    <property type="component" value="Unassembled WGS sequence"/>
</dbReference>
<organism evidence="1 2">
    <name type="scientific">Gambusia affinis</name>
    <name type="common">Western mosquitofish</name>
    <name type="synonym">Heterandria affinis</name>
    <dbReference type="NCBI Taxonomy" id="33528"/>
    <lineage>
        <taxon>Eukaryota</taxon>
        <taxon>Metazoa</taxon>
        <taxon>Chordata</taxon>
        <taxon>Craniata</taxon>
        <taxon>Vertebrata</taxon>
        <taxon>Euteleostomi</taxon>
        <taxon>Actinopterygii</taxon>
        <taxon>Neopterygii</taxon>
        <taxon>Teleostei</taxon>
        <taxon>Neoteleostei</taxon>
        <taxon>Acanthomorphata</taxon>
        <taxon>Ovalentaria</taxon>
        <taxon>Atherinomorphae</taxon>
        <taxon>Cyprinodontiformes</taxon>
        <taxon>Poeciliidae</taxon>
        <taxon>Poeciliinae</taxon>
        <taxon>Gambusia</taxon>
    </lineage>
</organism>
<evidence type="ECO:0000313" key="2">
    <source>
        <dbReference type="Proteomes" id="UP000250572"/>
    </source>
</evidence>
<reference evidence="1 2" key="1">
    <citation type="journal article" date="2018" name="G3 (Bethesda)">
        <title>A High-Quality Reference Genome for the Invasive Mosquitofish Gambusia affinis Using a Chicago Library.</title>
        <authorList>
            <person name="Hoffberg S.L."/>
            <person name="Troendle N.J."/>
            <person name="Glenn T.C."/>
            <person name="Mahmud O."/>
            <person name="Louha S."/>
            <person name="Chalopin D."/>
            <person name="Bennetzen J.L."/>
            <person name="Mauricio R."/>
        </authorList>
    </citation>
    <scope>NUCLEOTIDE SEQUENCE [LARGE SCALE GENOMIC DNA]</scope>
    <source>
        <strain evidence="1">NE01/NJP1002.9</strain>
        <tissue evidence="1">Muscle</tissue>
    </source>
</reference>
<dbReference type="GO" id="GO:0048406">
    <property type="term" value="F:nerve growth factor binding"/>
    <property type="evidence" value="ECO:0007669"/>
    <property type="project" value="TreeGrafter"/>
</dbReference>
<dbReference type="GO" id="GO:0009986">
    <property type="term" value="C:cell surface"/>
    <property type="evidence" value="ECO:0007669"/>
    <property type="project" value="TreeGrafter"/>
</dbReference>
<accession>A0A315UYY2</accession>
<dbReference type="InterPro" id="IPR052302">
    <property type="entry name" value="Neurotrophin_rcpt-DD"/>
</dbReference>
<dbReference type="EMBL" id="NHOQ01002480">
    <property type="protein sequence ID" value="PWA16691.1"/>
    <property type="molecule type" value="Genomic_DNA"/>
</dbReference>
<dbReference type="GO" id="GO:0005035">
    <property type="term" value="F:death receptor activity"/>
    <property type="evidence" value="ECO:0007669"/>
    <property type="project" value="TreeGrafter"/>
</dbReference>
<protein>
    <recommendedName>
        <fullName evidence="3">TNFR-Cys domain-containing protein</fullName>
    </recommendedName>
</protein>
<evidence type="ECO:0000313" key="1">
    <source>
        <dbReference type="EMBL" id="PWA16691.1"/>
    </source>
</evidence>
<dbReference type="PANTHER" id="PTHR46605:SF3">
    <property type="entry name" value="TUMOR NECROSIS FACTOR RECEPTOR SUPERFAMILY MEMBER 16"/>
    <property type="match status" value="1"/>
</dbReference>
<dbReference type="Gene3D" id="2.10.50.10">
    <property type="entry name" value="Tumor Necrosis Factor Receptor, subunit A, domain 2"/>
    <property type="match status" value="1"/>
</dbReference>
<dbReference type="GO" id="GO:0015026">
    <property type="term" value="F:coreceptor activity"/>
    <property type="evidence" value="ECO:0007669"/>
    <property type="project" value="TreeGrafter"/>
</dbReference>
<evidence type="ECO:0008006" key="3">
    <source>
        <dbReference type="Google" id="ProtNLM"/>
    </source>
</evidence>
<dbReference type="SUPFAM" id="SSF57586">
    <property type="entry name" value="TNF receptor-like"/>
    <property type="match status" value="1"/>
</dbReference>
<dbReference type="GO" id="GO:0005886">
    <property type="term" value="C:plasma membrane"/>
    <property type="evidence" value="ECO:0007669"/>
    <property type="project" value="TreeGrafter"/>
</dbReference>
<proteinExistence type="predicted"/>
<dbReference type="GO" id="GO:0007266">
    <property type="term" value="P:Rho protein signal transduction"/>
    <property type="evidence" value="ECO:0007669"/>
    <property type="project" value="TreeGrafter"/>
</dbReference>
<dbReference type="PANTHER" id="PTHR46605">
    <property type="entry name" value="TUMOR NECROSIS FACTOR RECEPTOR"/>
    <property type="match status" value="1"/>
</dbReference>
<comment type="caution">
    <text evidence="1">The sequence shown here is derived from an EMBL/GenBank/DDBJ whole genome shotgun (WGS) entry which is preliminary data.</text>
</comment>
<sequence>MRHSMSCETRQLTQRRLEERWVLALLSAAFLTHLKPDELRRANPLRSKPACRKIRSDLAGAVASQPNCPSGQNTTSGECCKQCPPGEGVVTLCGAKQTECAPCLDSEYQEILFFSPNVSPKL</sequence>
<name>A0A315UYY2_GAMAF</name>
<gene>
    <name evidence="1" type="ORF">CCH79_00017468</name>
</gene>
<dbReference type="AlphaFoldDB" id="A0A315UYY2"/>